<dbReference type="EMBL" id="CCAX010000002">
    <property type="protein sequence ID" value="CDO04022.1"/>
    <property type="molecule type" value="Genomic_DNA"/>
</dbReference>
<dbReference type="PANTHER" id="PTHR42951">
    <property type="entry name" value="METALLO-BETA-LACTAMASE DOMAIN-CONTAINING"/>
    <property type="match status" value="1"/>
</dbReference>
<evidence type="ECO:0000313" key="4">
    <source>
        <dbReference type="Proteomes" id="UP000028863"/>
    </source>
</evidence>
<keyword evidence="4" id="KW-1185">Reference proteome</keyword>
<dbReference type="CDD" id="cd07721">
    <property type="entry name" value="yflN-like_MBL-fold"/>
    <property type="match status" value="1"/>
</dbReference>
<dbReference type="PANTHER" id="PTHR42951:SF17">
    <property type="entry name" value="METALLO-BETA-LACTAMASE DOMAIN-CONTAINING PROTEIN"/>
    <property type="match status" value="1"/>
</dbReference>
<reference evidence="2 4" key="2">
    <citation type="submission" date="2014-03" db="EMBL/GenBank/DDBJ databases">
        <authorList>
            <person name="Urmite Genomes U."/>
        </authorList>
    </citation>
    <scope>NUCLEOTIDE SEQUENCE [LARGE SCALE GENOMIC DNA]</scope>
    <source>
        <strain evidence="2 4">S1</strain>
    </source>
</reference>
<protein>
    <submittedName>
        <fullName evidence="2">Hydroxyacylglutathione hydrolase</fullName>
    </submittedName>
</protein>
<dbReference type="InterPro" id="IPR050855">
    <property type="entry name" value="NDM-1-like"/>
</dbReference>
<dbReference type="GO" id="GO:0016787">
    <property type="term" value="F:hydrolase activity"/>
    <property type="evidence" value="ECO:0007669"/>
    <property type="project" value="UniProtKB-KW"/>
</dbReference>
<dbReference type="Proteomes" id="UP000028863">
    <property type="component" value="Unassembled WGS sequence"/>
</dbReference>
<name>W9AM90_9BACI</name>
<dbReference type="STRING" id="171693.BN988_02560"/>
<feature type="domain" description="Metallo-beta-lactamase" evidence="1">
    <location>
        <begin position="38"/>
        <end position="248"/>
    </location>
</feature>
<dbReference type="InterPro" id="IPR036866">
    <property type="entry name" value="RibonucZ/Hydroxyglut_hydro"/>
</dbReference>
<dbReference type="InterPro" id="IPR001279">
    <property type="entry name" value="Metallo-B-lactamas"/>
</dbReference>
<proteinExistence type="predicted"/>
<dbReference type="SUPFAM" id="SSF56281">
    <property type="entry name" value="Metallo-hydrolase/oxidoreductase"/>
    <property type="match status" value="1"/>
</dbReference>
<reference evidence="2 4" key="1">
    <citation type="submission" date="2014-03" db="EMBL/GenBank/DDBJ databases">
        <title>Draft genome sequencing of Oceanobacillus picturae strain S1 isolated from human gut.</title>
        <authorList>
            <person name="Croce O."/>
            <person name="Lagier J.C."/>
            <person name="Raoult D."/>
        </authorList>
    </citation>
    <scope>NUCLEOTIDE SEQUENCE [LARGE SCALE GENOMIC DNA]</scope>
    <source>
        <strain evidence="2 4">S1</strain>
    </source>
</reference>
<accession>W9AM90</accession>
<evidence type="ECO:0000313" key="2">
    <source>
        <dbReference type="EMBL" id="CDO04022.1"/>
    </source>
</evidence>
<reference evidence="3 5" key="4">
    <citation type="journal article" date="2016" name="Genome Announc.">
        <title>Draft Genome Sequence of Oceanobacillus picturae Heshi-B3, Isolated from Fermented Rice Bran in a Traditional Japanese Seafood Dish.</title>
        <authorList>
            <person name="Akuzawa S."/>
            <person name="Nagaoka J."/>
            <person name="Kanekatsu M."/>
            <person name="Kanesaki Y."/>
            <person name="Suzuki T."/>
        </authorList>
    </citation>
    <scope>NUCLEOTIDE SEQUENCE [LARGE SCALE GENOMIC DNA]</scope>
    <source>
        <strain evidence="3 5">Heshi-B3</strain>
    </source>
</reference>
<evidence type="ECO:0000259" key="1">
    <source>
        <dbReference type="SMART" id="SM00849"/>
    </source>
</evidence>
<sequence length="286" mass="32081">MEQNERPKEHHKFIPMTSITSGGGIQVKEDVYYYTDQIVNIGFIGHPSSDKWVLVDAGLPNAAPEIKSVVVDRFGRNSKPAAIILTHAHFDHVGGLYDLIQEWDVPVYAHELELPYLQGEKDYPEPDTNVEGGMLAKMSFLYPHEGIDLGSSVQPLPSNQRVPFLDDWKWLHTPGHSPGHVSFYRESDGLLFSGDAVITVRQDSLHKVLLQQSEVNGPPRYLTTDWQAAWESARILADLKPSVMISGHGSAMEGDKLTKGMERLVREFEKVAVPDFGKYIDKGRLH</sequence>
<reference evidence="5" key="3">
    <citation type="submission" date="2015-07" db="EMBL/GenBank/DDBJ databases">
        <title>Draft Genome Sequence of Oceanobacillus picturae Heshi-B3 that Was Isolated from Fermented Rice Bran with Aging Salted Mackerel, Which Was Named Heshiko as Traditional Fermented Seafood in Japan.</title>
        <authorList>
            <person name="Akuzawa S."/>
            <person name="Nakagawa J."/>
            <person name="Kanekatsu T."/>
            <person name="Kanesaki Y."/>
            <person name="Suzuki T."/>
        </authorList>
    </citation>
    <scope>NUCLEOTIDE SEQUENCE [LARGE SCALE GENOMIC DNA]</scope>
    <source>
        <strain evidence="5">Heshi-B3</strain>
    </source>
</reference>
<dbReference type="Proteomes" id="UP000052946">
    <property type="component" value="Unassembled WGS sequence"/>
</dbReference>
<dbReference type="AlphaFoldDB" id="W9AM90"/>
<comment type="caution">
    <text evidence="2">The sequence shown here is derived from an EMBL/GenBank/DDBJ whole genome shotgun (WGS) entry which is preliminary data.</text>
</comment>
<keyword evidence="2" id="KW-0378">Hydrolase</keyword>
<dbReference type="eggNOG" id="COG0491">
    <property type="taxonomic scope" value="Bacteria"/>
</dbReference>
<evidence type="ECO:0000313" key="3">
    <source>
        <dbReference type="EMBL" id="GAQ16595.1"/>
    </source>
</evidence>
<dbReference type="SMART" id="SM00849">
    <property type="entry name" value="Lactamase_B"/>
    <property type="match status" value="1"/>
</dbReference>
<dbReference type="EMBL" id="BBXV01000008">
    <property type="protein sequence ID" value="GAQ16595.1"/>
    <property type="molecule type" value="Genomic_DNA"/>
</dbReference>
<dbReference type="Gene3D" id="3.60.15.10">
    <property type="entry name" value="Ribonuclease Z/Hydroxyacylglutathione hydrolase-like"/>
    <property type="match status" value="1"/>
</dbReference>
<gene>
    <name evidence="2" type="ORF">BN988_02560</name>
    <name evidence="3" type="ORF">OPHB3_0519</name>
</gene>
<evidence type="ECO:0000313" key="5">
    <source>
        <dbReference type="Proteomes" id="UP000052946"/>
    </source>
</evidence>
<dbReference type="Pfam" id="PF00753">
    <property type="entry name" value="Lactamase_B"/>
    <property type="match status" value="1"/>
</dbReference>
<organism evidence="2 4">
    <name type="scientific">Oceanobacillus picturae</name>
    <dbReference type="NCBI Taxonomy" id="171693"/>
    <lineage>
        <taxon>Bacteria</taxon>
        <taxon>Bacillati</taxon>
        <taxon>Bacillota</taxon>
        <taxon>Bacilli</taxon>
        <taxon>Bacillales</taxon>
        <taxon>Bacillaceae</taxon>
        <taxon>Oceanobacillus</taxon>
    </lineage>
</organism>